<feature type="compositionally biased region" description="Pro residues" evidence="1">
    <location>
        <begin position="21"/>
        <end position="41"/>
    </location>
</feature>
<feature type="region of interest" description="Disordered" evidence="1">
    <location>
        <begin position="1"/>
        <end position="41"/>
    </location>
</feature>
<gene>
    <name evidence="2" type="ORF">CB5_LOCUS3919</name>
</gene>
<organism evidence="2">
    <name type="scientific">Ananas comosus var. bracteatus</name>
    <name type="common">red pineapple</name>
    <dbReference type="NCBI Taxonomy" id="296719"/>
    <lineage>
        <taxon>Eukaryota</taxon>
        <taxon>Viridiplantae</taxon>
        <taxon>Streptophyta</taxon>
        <taxon>Embryophyta</taxon>
        <taxon>Tracheophyta</taxon>
        <taxon>Spermatophyta</taxon>
        <taxon>Magnoliopsida</taxon>
        <taxon>Liliopsida</taxon>
        <taxon>Poales</taxon>
        <taxon>Bromeliaceae</taxon>
        <taxon>Bromelioideae</taxon>
        <taxon>Ananas</taxon>
    </lineage>
</organism>
<proteinExistence type="predicted"/>
<dbReference type="AlphaFoldDB" id="A0A6V7NQ89"/>
<sequence>MPTPSSSPSPSPNPSRLLRAPPHPTPTPPPPPLLLSPPLLHHPPLPRPPPLPLPLPSLAAAYAAVAVHLAAAAAAAAAAADFAGTVADLFGARVAALERCPAAAGLLSDRLRAAGKEMAAAVADPELRARIMERRDEIREQALEAIRVLVAEQREAMGPRSSRSRRKSLWERTGP</sequence>
<dbReference type="EMBL" id="LR862141">
    <property type="protein sequence ID" value="CAD1820708.1"/>
    <property type="molecule type" value="Genomic_DNA"/>
</dbReference>
<feature type="compositionally biased region" description="Pro residues" evidence="1">
    <location>
        <begin position="1"/>
        <end position="13"/>
    </location>
</feature>
<dbReference type="PANTHER" id="PTHR46993">
    <property type="entry name" value="MYB TRANSCRIPTION FACTOR"/>
    <property type="match status" value="1"/>
</dbReference>
<evidence type="ECO:0000313" key="2">
    <source>
        <dbReference type="EMBL" id="CAD1820708.1"/>
    </source>
</evidence>
<name>A0A6V7NQ89_ANACO</name>
<evidence type="ECO:0000256" key="1">
    <source>
        <dbReference type="SAM" id="MobiDB-lite"/>
    </source>
</evidence>
<accession>A0A6V7NQ89</accession>
<dbReference type="PANTHER" id="PTHR46993:SF6">
    <property type="entry name" value="MYB TRANSCRIPTION FACTOR"/>
    <property type="match status" value="1"/>
</dbReference>
<protein>
    <submittedName>
        <fullName evidence="2">Uncharacterized protein</fullName>
    </submittedName>
</protein>
<reference evidence="2" key="1">
    <citation type="submission" date="2020-07" db="EMBL/GenBank/DDBJ databases">
        <authorList>
            <person name="Lin J."/>
        </authorList>
    </citation>
    <scope>NUCLEOTIDE SEQUENCE</scope>
</reference>
<feature type="region of interest" description="Disordered" evidence="1">
    <location>
        <begin position="155"/>
        <end position="175"/>
    </location>
</feature>